<reference evidence="2" key="1">
    <citation type="submission" date="2021-01" db="EMBL/GenBank/DDBJ databases">
        <title>Whole genome shotgun sequence of Dactylosporangium siamense NBRC 106093.</title>
        <authorList>
            <person name="Komaki H."/>
            <person name="Tamura T."/>
        </authorList>
    </citation>
    <scope>NUCLEOTIDE SEQUENCE</scope>
    <source>
        <strain evidence="2">NBRC 106093</strain>
    </source>
</reference>
<feature type="domain" description="HTH cro/C1-type" evidence="1">
    <location>
        <begin position="12"/>
        <end position="66"/>
    </location>
</feature>
<keyword evidence="3" id="KW-1185">Reference proteome</keyword>
<dbReference type="Gene3D" id="1.10.260.40">
    <property type="entry name" value="lambda repressor-like DNA-binding domains"/>
    <property type="match status" value="1"/>
</dbReference>
<protein>
    <recommendedName>
        <fullName evidence="1">HTH cro/C1-type domain-containing protein</fullName>
    </recommendedName>
</protein>
<dbReference type="EMBL" id="BONQ01000096">
    <property type="protein sequence ID" value="GIG48107.1"/>
    <property type="molecule type" value="Genomic_DNA"/>
</dbReference>
<proteinExistence type="predicted"/>
<dbReference type="AlphaFoldDB" id="A0A919PQY9"/>
<sequence length="469" mass="50923">MSHQAGGTVNHIRQHREAAGYTQAELAELLQVDANSVSRWELGKVAPYLSQQRRLAEVFGVAITDLGIKGRTAAEPAAPSQFAFLEEVPIAPIDRRVAASQEQWLRTRRALNKRRAALTEAAARVYGDAARVAGTTLLSRPGWLPDVPIDLDAVDLHYDDAPVPQVDGTEPETAHIRPLADLARAYPRYTIAIQDIARPRLFQNRLSWRPLDVQFAGGRGRLSFGETTYFATMDHHEALAHETAYVCLDADGQPTGRAPSLRELPFRRLVRDPFELGRRPSIASVSTLVVRAGSAPTFLLHRRDSSAVAIAGSLVHVVPTGVFQPSSILPAAKVADFDMWRNLQRELSEELLGDDEHDGNGQPVDYTVDPFAFLDAARAAGTMRASCVGVGLDALTLATEILTTLVIDPDVYDDLSRDFVATNDEGTVVAEPVAFDEVTVKGILASGRMAPAAAGLLALAWRHRGTLLG</sequence>
<dbReference type="GO" id="GO:0003677">
    <property type="term" value="F:DNA binding"/>
    <property type="evidence" value="ECO:0007669"/>
    <property type="project" value="InterPro"/>
</dbReference>
<dbReference type="RefSeq" id="WP_239136298.1">
    <property type="nucleotide sequence ID" value="NZ_BAAAVW010000022.1"/>
</dbReference>
<dbReference type="InterPro" id="IPR010982">
    <property type="entry name" value="Lambda_DNA-bd_dom_sf"/>
</dbReference>
<dbReference type="PROSITE" id="PS50943">
    <property type="entry name" value="HTH_CROC1"/>
    <property type="match status" value="1"/>
</dbReference>
<dbReference type="Pfam" id="PF01381">
    <property type="entry name" value="HTH_3"/>
    <property type="match status" value="1"/>
</dbReference>
<evidence type="ECO:0000259" key="1">
    <source>
        <dbReference type="PROSITE" id="PS50943"/>
    </source>
</evidence>
<organism evidence="2 3">
    <name type="scientific">Dactylosporangium siamense</name>
    <dbReference type="NCBI Taxonomy" id="685454"/>
    <lineage>
        <taxon>Bacteria</taxon>
        <taxon>Bacillati</taxon>
        <taxon>Actinomycetota</taxon>
        <taxon>Actinomycetes</taxon>
        <taxon>Micromonosporales</taxon>
        <taxon>Micromonosporaceae</taxon>
        <taxon>Dactylosporangium</taxon>
    </lineage>
</organism>
<evidence type="ECO:0000313" key="3">
    <source>
        <dbReference type="Proteomes" id="UP000660611"/>
    </source>
</evidence>
<dbReference type="InterPro" id="IPR001387">
    <property type="entry name" value="Cro/C1-type_HTH"/>
</dbReference>
<accession>A0A919PQY9</accession>
<evidence type="ECO:0000313" key="2">
    <source>
        <dbReference type="EMBL" id="GIG48107.1"/>
    </source>
</evidence>
<dbReference type="SUPFAM" id="SSF47413">
    <property type="entry name" value="lambda repressor-like DNA-binding domains"/>
    <property type="match status" value="1"/>
</dbReference>
<name>A0A919PQY9_9ACTN</name>
<dbReference type="SMART" id="SM00530">
    <property type="entry name" value="HTH_XRE"/>
    <property type="match status" value="1"/>
</dbReference>
<gene>
    <name evidence="2" type="ORF">Dsi01nite_061480</name>
</gene>
<dbReference type="CDD" id="cd00093">
    <property type="entry name" value="HTH_XRE"/>
    <property type="match status" value="1"/>
</dbReference>
<dbReference type="Proteomes" id="UP000660611">
    <property type="component" value="Unassembled WGS sequence"/>
</dbReference>
<comment type="caution">
    <text evidence="2">The sequence shown here is derived from an EMBL/GenBank/DDBJ whole genome shotgun (WGS) entry which is preliminary data.</text>
</comment>